<name>A0A7R9LAX8_9ACAR</name>
<dbReference type="EMBL" id="OC874107">
    <property type="protein sequence ID" value="CAD7637272.1"/>
    <property type="molecule type" value="Genomic_DNA"/>
</dbReference>
<keyword evidence="3" id="KW-0809">Transit peptide</keyword>
<dbReference type="PANTHER" id="PTHR13231">
    <property type="entry name" value="MITOCHONDRIAL RIBOSOMAL PROTEIN S31"/>
    <property type="match status" value="1"/>
</dbReference>
<evidence type="ECO:0000313" key="11">
    <source>
        <dbReference type="Proteomes" id="UP000759131"/>
    </source>
</evidence>
<dbReference type="GO" id="GO:0005763">
    <property type="term" value="C:mitochondrial small ribosomal subunit"/>
    <property type="evidence" value="ECO:0007669"/>
    <property type="project" value="InterPro"/>
</dbReference>
<reference evidence="10" key="1">
    <citation type="submission" date="2020-11" db="EMBL/GenBank/DDBJ databases">
        <authorList>
            <person name="Tran Van P."/>
        </authorList>
    </citation>
    <scope>NUCLEOTIDE SEQUENCE</scope>
</reference>
<feature type="compositionally biased region" description="Basic and acidic residues" evidence="9">
    <location>
        <begin position="144"/>
        <end position="164"/>
    </location>
</feature>
<evidence type="ECO:0000256" key="3">
    <source>
        <dbReference type="ARBA" id="ARBA00022946"/>
    </source>
</evidence>
<gene>
    <name evidence="10" type="ORF">OSB1V03_LOCUS16916</name>
</gene>
<dbReference type="InterPro" id="IPR026299">
    <property type="entry name" value="MRP-S31"/>
</dbReference>
<evidence type="ECO:0000256" key="8">
    <source>
        <dbReference type="ARBA" id="ARBA00035363"/>
    </source>
</evidence>
<organism evidence="10">
    <name type="scientific">Medioppia subpectinata</name>
    <dbReference type="NCBI Taxonomy" id="1979941"/>
    <lineage>
        <taxon>Eukaryota</taxon>
        <taxon>Metazoa</taxon>
        <taxon>Ecdysozoa</taxon>
        <taxon>Arthropoda</taxon>
        <taxon>Chelicerata</taxon>
        <taxon>Arachnida</taxon>
        <taxon>Acari</taxon>
        <taxon>Acariformes</taxon>
        <taxon>Sarcoptiformes</taxon>
        <taxon>Oribatida</taxon>
        <taxon>Brachypylina</taxon>
        <taxon>Oppioidea</taxon>
        <taxon>Oppiidae</taxon>
        <taxon>Medioppia</taxon>
    </lineage>
</organism>
<protein>
    <recommendedName>
        <fullName evidence="7">Small ribosomal subunit protein mS31</fullName>
    </recommendedName>
    <alternativeName>
        <fullName evidence="8">28S ribosomal protein S31, mitochondrial</fullName>
    </alternativeName>
</protein>
<dbReference type="GO" id="GO:0003735">
    <property type="term" value="F:structural constituent of ribosome"/>
    <property type="evidence" value="ECO:0007669"/>
    <property type="project" value="InterPro"/>
</dbReference>
<accession>A0A7R9LAX8</accession>
<dbReference type="Pfam" id="PF15433">
    <property type="entry name" value="MRP-S31"/>
    <property type="match status" value="1"/>
</dbReference>
<dbReference type="EMBL" id="CAJPIZ010019532">
    <property type="protein sequence ID" value="CAG2116961.1"/>
    <property type="molecule type" value="Genomic_DNA"/>
</dbReference>
<feature type="non-terminal residue" evidence="10">
    <location>
        <position position="366"/>
    </location>
</feature>
<feature type="region of interest" description="Disordered" evidence="9">
    <location>
        <begin position="179"/>
        <end position="212"/>
    </location>
</feature>
<dbReference type="AlphaFoldDB" id="A0A7R9LAX8"/>
<feature type="compositionally biased region" description="Basic and acidic residues" evidence="9">
    <location>
        <begin position="179"/>
        <end position="204"/>
    </location>
</feature>
<comment type="similarity">
    <text evidence="2">Belongs to the mitochondrion-specific ribosomal protein mS31 family.</text>
</comment>
<keyword evidence="4" id="KW-0689">Ribosomal protein</keyword>
<evidence type="ECO:0000256" key="2">
    <source>
        <dbReference type="ARBA" id="ARBA00011057"/>
    </source>
</evidence>
<sequence length="366" mass="42448">DIFGKPDDKLREVLAKPVFHIKKSARKEVPIEDTIKEDINEISGDIDERLVLAAKGIARTLKGEESKKTERDLLKLLKLQIIETNYAKSGQTLPKEELASLLGKMKVLKEEPKSTHFIPIAPQGRNNVPQRERQYSLSDELFDEREGRQEFRQKPRPFGDRREKPYSLTDELFDLSGKEREFSPRRRPFGDRRETDDAFGDHRVMKPSRQKSAFLSQESHNLFSGESIGIFEADMKEATDAPKMLIWDRLLDDELHEAVAQPPKNMFEEMIQWTEEGKLWKYPINNEQGLEEEEKVPFYEHVLLDHLLEGFPDSGPVKKFMDLVVIGLSSNPYITVERKHATIQYYKQYFNEKQDMLETAGVLAKA</sequence>
<evidence type="ECO:0000256" key="7">
    <source>
        <dbReference type="ARBA" id="ARBA00035133"/>
    </source>
</evidence>
<dbReference type="PANTHER" id="PTHR13231:SF3">
    <property type="entry name" value="SMALL RIBOSOMAL SUBUNIT PROTEIN MS31"/>
    <property type="match status" value="1"/>
</dbReference>
<evidence type="ECO:0000256" key="6">
    <source>
        <dbReference type="ARBA" id="ARBA00023274"/>
    </source>
</evidence>
<dbReference type="OrthoDB" id="5989925at2759"/>
<comment type="subcellular location">
    <subcellularLocation>
        <location evidence="1">Mitochondrion</location>
    </subcellularLocation>
</comment>
<evidence type="ECO:0000256" key="5">
    <source>
        <dbReference type="ARBA" id="ARBA00023128"/>
    </source>
</evidence>
<proteinExistence type="inferred from homology"/>
<evidence type="ECO:0000313" key="10">
    <source>
        <dbReference type="EMBL" id="CAD7637272.1"/>
    </source>
</evidence>
<evidence type="ECO:0000256" key="1">
    <source>
        <dbReference type="ARBA" id="ARBA00004173"/>
    </source>
</evidence>
<keyword evidence="5" id="KW-0496">Mitochondrion</keyword>
<keyword evidence="6" id="KW-0687">Ribonucleoprotein</keyword>
<evidence type="ECO:0000256" key="9">
    <source>
        <dbReference type="SAM" id="MobiDB-lite"/>
    </source>
</evidence>
<dbReference type="Proteomes" id="UP000759131">
    <property type="component" value="Unassembled WGS sequence"/>
</dbReference>
<keyword evidence="11" id="KW-1185">Reference proteome</keyword>
<evidence type="ECO:0000256" key="4">
    <source>
        <dbReference type="ARBA" id="ARBA00022980"/>
    </source>
</evidence>
<feature type="region of interest" description="Disordered" evidence="9">
    <location>
        <begin position="139"/>
        <end position="164"/>
    </location>
</feature>